<dbReference type="FunFam" id="1.10.472.80:FF:000009">
    <property type="entry name" value="TBC1 domain family member 13"/>
    <property type="match status" value="1"/>
</dbReference>
<dbReference type="PANTHER" id="PTHR22957">
    <property type="entry name" value="TBC1 DOMAIN FAMILY MEMBER GTPASE-ACTIVATING PROTEIN"/>
    <property type="match status" value="1"/>
</dbReference>
<dbReference type="Pfam" id="PF00566">
    <property type="entry name" value="RabGAP-TBC"/>
    <property type="match status" value="1"/>
</dbReference>
<protein>
    <recommendedName>
        <fullName evidence="8">TBC1 domain family member 13</fullName>
    </recommendedName>
</protein>
<comment type="subunit">
    <text evidence="7">Interacts with RAB1A and RAB10; in a GTP-dependent manner.</text>
</comment>
<evidence type="ECO:0000256" key="1">
    <source>
        <dbReference type="ARBA" id="ARBA00004370"/>
    </source>
</evidence>
<evidence type="ECO:0000256" key="8">
    <source>
        <dbReference type="ARBA" id="ARBA00067477"/>
    </source>
</evidence>
<name>A0A1B6DHC2_9HEMI</name>
<dbReference type="SMART" id="SM00164">
    <property type="entry name" value="TBC"/>
    <property type="match status" value="1"/>
</dbReference>
<evidence type="ECO:0000313" key="10">
    <source>
        <dbReference type="EMBL" id="JAS25074.1"/>
    </source>
</evidence>
<dbReference type="Gene3D" id="1.10.8.270">
    <property type="entry name" value="putative rabgap domain of human tbc1 domain family member 14 like domains"/>
    <property type="match status" value="1"/>
</dbReference>
<reference evidence="10" key="1">
    <citation type="submission" date="2015-12" db="EMBL/GenBank/DDBJ databases">
        <title>De novo transcriptome assembly of four potential Pierce s Disease insect vectors from Arizona vineyards.</title>
        <authorList>
            <person name="Tassone E.E."/>
        </authorList>
    </citation>
    <scope>NUCLEOTIDE SEQUENCE</scope>
</reference>
<keyword evidence="3" id="KW-0343">GTPase activation</keyword>
<keyword evidence="4" id="KW-0963">Cytoplasm</keyword>
<keyword evidence="5" id="KW-0472">Membrane</keyword>
<evidence type="ECO:0000256" key="5">
    <source>
        <dbReference type="ARBA" id="ARBA00023136"/>
    </source>
</evidence>
<dbReference type="InterPro" id="IPR035969">
    <property type="entry name" value="Rab-GAP_TBC_sf"/>
</dbReference>
<dbReference type="GO" id="GO:0016020">
    <property type="term" value="C:membrane"/>
    <property type="evidence" value="ECO:0007669"/>
    <property type="project" value="UniProtKB-SubCell"/>
</dbReference>
<dbReference type="Gene3D" id="1.10.10.750">
    <property type="entry name" value="Ypt/Rab-GAP domain of gyp1p, domain 1"/>
    <property type="match status" value="1"/>
</dbReference>
<dbReference type="PROSITE" id="PS50086">
    <property type="entry name" value="TBC_RABGAP"/>
    <property type="match status" value="1"/>
</dbReference>
<gene>
    <name evidence="10" type="ORF">g.24465</name>
</gene>
<dbReference type="Gene3D" id="1.10.472.80">
    <property type="entry name" value="Ypt/Rab-GAP domain of gyp1p, domain 3"/>
    <property type="match status" value="1"/>
</dbReference>
<evidence type="ECO:0000256" key="2">
    <source>
        <dbReference type="ARBA" id="ARBA00004496"/>
    </source>
</evidence>
<dbReference type="AlphaFoldDB" id="A0A1B6DHC2"/>
<evidence type="ECO:0000256" key="6">
    <source>
        <dbReference type="ARBA" id="ARBA00059763"/>
    </source>
</evidence>
<dbReference type="FunFam" id="1.10.8.270:FF:000019">
    <property type="entry name" value="TBC1 domain family member 13"/>
    <property type="match status" value="1"/>
</dbReference>
<dbReference type="GO" id="GO:0006886">
    <property type="term" value="P:intracellular protein transport"/>
    <property type="evidence" value="ECO:0007669"/>
    <property type="project" value="TreeGrafter"/>
</dbReference>
<organism evidence="10">
    <name type="scientific">Clastoptera arizonana</name>
    <name type="common">Arizona spittle bug</name>
    <dbReference type="NCBI Taxonomy" id="38151"/>
    <lineage>
        <taxon>Eukaryota</taxon>
        <taxon>Metazoa</taxon>
        <taxon>Ecdysozoa</taxon>
        <taxon>Arthropoda</taxon>
        <taxon>Hexapoda</taxon>
        <taxon>Insecta</taxon>
        <taxon>Pterygota</taxon>
        <taxon>Neoptera</taxon>
        <taxon>Paraneoptera</taxon>
        <taxon>Hemiptera</taxon>
        <taxon>Auchenorrhyncha</taxon>
        <taxon>Cercopoidea</taxon>
        <taxon>Clastopteridae</taxon>
        <taxon>Clastoptera</taxon>
    </lineage>
</organism>
<comment type="function">
    <text evidence="6">Acts as a GTPase-activating protein for RAB35. Together with RAB35 may be involved in regulation of insulin-induced glucose transporter SLC2A4/GLUT4 translocation to the plasma membrane in adipocytes.</text>
</comment>
<dbReference type="EMBL" id="GEDC01012224">
    <property type="protein sequence ID" value="JAS25074.1"/>
    <property type="molecule type" value="Transcribed_RNA"/>
</dbReference>
<feature type="domain" description="Rab-GAP TBC" evidence="9">
    <location>
        <begin position="34"/>
        <end position="338"/>
    </location>
</feature>
<proteinExistence type="predicted"/>
<evidence type="ECO:0000256" key="7">
    <source>
        <dbReference type="ARBA" id="ARBA00064536"/>
    </source>
</evidence>
<dbReference type="GO" id="GO:0005096">
    <property type="term" value="F:GTPase activator activity"/>
    <property type="evidence" value="ECO:0007669"/>
    <property type="project" value="UniProtKB-KW"/>
</dbReference>
<sequence>MTVYKARVKEFDDLLGADNINMNLLKHLCFNGVPDEGGHRATSWRLLLNYLPPQKVSWSEVMLRKRELYRQFIEEMIVDPGECQIEDSERIDVTFSDHPLNFNPDSQWQTFFKDNEVLSQIDKDVRRLCPDISFFQQATEFPCDAVVNTGGGKRLHRRVEHSVLKSANVERKGLGITRIALTTRKAPEDYAPLTEGAEANWEVVERMLFLYAKLNPGQGYVQGMNEIIGPIYYAFASDPRKEWREHAEADCFFVFTNLMSEIRDFFIKSLDEAECGINQMMKRLCDQLKNNDHRIYTKLQQQELCPQYYSFRWLTLLLSQEFPLPDVLRIWDSLFADSQRFSFLIHICCAMIIILKEQLLSGDFPSNVKILQNFPHTDIQIVLSKAAELAGKKSNNSY</sequence>
<dbReference type="PANTHER" id="PTHR22957:SF27">
    <property type="entry name" value="TBC1 DOMAIN FAMILY MEMBER 13"/>
    <property type="match status" value="1"/>
</dbReference>
<dbReference type="InterPro" id="IPR000195">
    <property type="entry name" value="Rab-GAP-TBC_dom"/>
</dbReference>
<dbReference type="SUPFAM" id="SSF47923">
    <property type="entry name" value="Ypt/Rab-GAP domain of gyp1p"/>
    <property type="match status" value="2"/>
</dbReference>
<dbReference type="GO" id="GO:0005737">
    <property type="term" value="C:cytoplasm"/>
    <property type="evidence" value="ECO:0007669"/>
    <property type="project" value="UniProtKB-SubCell"/>
</dbReference>
<evidence type="ECO:0000259" key="9">
    <source>
        <dbReference type="PROSITE" id="PS50086"/>
    </source>
</evidence>
<accession>A0A1B6DHC2</accession>
<comment type="subcellular location">
    <subcellularLocation>
        <location evidence="2">Cytoplasm</location>
    </subcellularLocation>
    <subcellularLocation>
        <location evidence="1">Membrane</location>
    </subcellularLocation>
</comment>
<evidence type="ECO:0000256" key="3">
    <source>
        <dbReference type="ARBA" id="ARBA00022468"/>
    </source>
</evidence>
<evidence type="ECO:0000256" key="4">
    <source>
        <dbReference type="ARBA" id="ARBA00022490"/>
    </source>
</evidence>